<comment type="similarity">
    <text evidence="1 4">Belongs to the glycosyl hydrolase 28 family.</text>
</comment>
<proteinExistence type="inferred from homology"/>
<dbReference type="EMBL" id="MEHD01000036">
    <property type="protein sequence ID" value="ODR50168.1"/>
    <property type="molecule type" value="Genomic_DNA"/>
</dbReference>
<dbReference type="InterPro" id="IPR000743">
    <property type="entry name" value="Glyco_hydro_28"/>
</dbReference>
<dbReference type="InterPro" id="IPR006626">
    <property type="entry name" value="PbH1"/>
</dbReference>
<dbReference type="Gene3D" id="2.160.20.10">
    <property type="entry name" value="Single-stranded right-handed beta-helix, Pectin lyase-like"/>
    <property type="match status" value="1"/>
</dbReference>
<dbReference type="PANTHER" id="PTHR31339:SF9">
    <property type="entry name" value="PLASMIN AND FIBRONECTIN-BINDING PROTEIN A"/>
    <property type="match status" value="1"/>
</dbReference>
<evidence type="ECO:0000313" key="8">
    <source>
        <dbReference type="Proteomes" id="UP000094869"/>
    </source>
</evidence>
<dbReference type="SMART" id="SM00710">
    <property type="entry name" value="PbH1"/>
    <property type="match status" value="4"/>
</dbReference>
<sequence>MQYNIMDYGALPDGKTNNQKQIQAAIEDCAKTGGRVLVPAGNFLSGTIQLKSNVELYLEKGSVLTASNSPEDIIDFSEDRDAMDGIENGCFLYACHARNITISGEGTIDGQGRKVYLDDNADEGFHECPLAVAGFRARTTYLEDVDGLQVRGITFYDACFWTLHMAGCQNVIVDGIRIFNNDRGPNNDGIDPDGCRNVIIRNCIIESGDDSIVLKATRPVWEKYGNCENIVITNCILHSRDSALKIGTETWGDIRNVIFGDCVVRDCSRAVGIWVRDGGTIEDIQLHHITGNTKRYADGVNRTFAPRWWGKGEPIFLSAGYRKGEKKYPGKIRRITFDHIRLYSESALFLAGEEDSVIEDIRITDSRITWKKQSVHNPGVFDEQPSDRDVYEHRIPWLYTRYVEGLAVEGIYEIDPSLEGYVDIEEILEESSRISIKNK</sequence>
<keyword evidence="8" id="KW-1185">Reference proteome</keyword>
<name>A0A1E3UN83_9FIRM</name>
<evidence type="ECO:0000313" key="6">
    <source>
        <dbReference type="EMBL" id="ODR55156.1"/>
    </source>
</evidence>
<dbReference type="Proteomes" id="UP000094271">
    <property type="component" value="Unassembled WGS sequence"/>
</dbReference>
<evidence type="ECO:0000256" key="1">
    <source>
        <dbReference type="ARBA" id="ARBA00008834"/>
    </source>
</evidence>
<evidence type="ECO:0000256" key="4">
    <source>
        <dbReference type="RuleBase" id="RU361169"/>
    </source>
</evidence>
<organism evidence="6 7">
    <name type="scientific">Eisenbergiella tayi</name>
    <dbReference type="NCBI Taxonomy" id="1432052"/>
    <lineage>
        <taxon>Bacteria</taxon>
        <taxon>Bacillati</taxon>
        <taxon>Bacillota</taxon>
        <taxon>Clostridia</taxon>
        <taxon>Lachnospirales</taxon>
        <taxon>Lachnospiraceae</taxon>
        <taxon>Eisenbergiella</taxon>
    </lineage>
</organism>
<dbReference type="GO" id="GO:0005975">
    <property type="term" value="P:carbohydrate metabolic process"/>
    <property type="evidence" value="ECO:0007669"/>
    <property type="project" value="InterPro"/>
</dbReference>
<dbReference type="OrthoDB" id="9795222at2"/>
<dbReference type="InterPro" id="IPR011050">
    <property type="entry name" value="Pectin_lyase_fold/virulence"/>
</dbReference>
<reference evidence="5 8" key="1">
    <citation type="submission" date="2016-08" db="EMBL/GenBank/DDBJ databases">
        <title>Characterization of Isolates of Eisenbergiella tayi Derived from Blood Cultures, Using Whole Genome Sequencing.</title>
        <authorList>
            <person name="Bernier A.-M."/>
            <person name="Burdz T."/>
            <person name="Wiebe D."/>
            <person name="Bernard K."/>
        </authorList>
    </citation>
    <scope>NUCLEOTIDE SEQUENCE [LARGE SCALE GENOMIC DNA]</scope>
    <source>
        <strain evidence="5 8">NML120146</strain>
    </source>
</reference>
<dbReference type="AlphaFoldDB" id="A0A1E3UN83"/>
<evidence type="ECO:0000256" key="3">
    <source>
        <dbReference type="ARBA" id="ARBA00023295"/>
    </source>
</evidence>
<dbReference type="Pfam" id="PF00295">
    <property type="entry name" value="Glyco_hydro_28"/>
    <property type="match status" value="1"/>
</dbReference>
<reference evidence="6 7" key="2">
    <citation type="submission" date="2016-08" db="EMBL/GenBank/DDBJ databases">
        <authorList>
            <person name="Seilhamer J.J."/>
        </authorList>
    </citation>
    <scope>NUCLEOTIDE SEQUENCE [LARGE SCALE GENOMIC DNA]</scope>
    <source>
        <strain evidence="6 7">NML150140-1</strain>
    </source>
</reference>
<keyword evidence="3 4" id="KW-0326">Glycosidase</keyword>
<dbReference type="RefSeq" id="WP_069410592.1">
    <property type="nucleotide sequence ID" value="NZ_DBFYTW010000213.1"/>
</dbReference>
<accession>A0A1E3UN83</accession>
<dbReference type="InterPro" id="IPR012334">
    <property type="entry name" value="Pectin_lyas_fold"/>
</dbReference>
<gene>
    <name evidence="6" type="ORF">BEI59_04390</name>
    <name evidence="5" type="ORF">BEI63_24085</name>
</gene>
<dbReference type="SUPFAM" id="SSF51126">
    <property type="entry name" value="Pectin lyase-like"/>
    <property type="match status" value="1"/>
</dbReference>
<protein>
    <submittedName>
        <fullName evidence="6">Glycoside hydrolase</fullName>
    </submittedName>
</protein>
<evidence type="ECO:0000313" key="7">
    <source>
        <dbReference type="Proteomes" id="UP000094271"/>
    </source>
</evidence>
<dbReference type="Proteomes" id="UP000094869">
    <property type="component" value="Unassembled WGS sequence"/>
</dbReference>
<keyword evidence="2 4" id="KW-0378">Hydrolase</keyword>
<evidence type="ECO:0000313" key="5">
    <source>
        <dbReference type="EMBL" id="ODR50168.1"/>
    </source>
</evidence>
<comment type="caution">
    <text evidence="6">The sequence shown here is derived from an EMBL/GenBank/DDBJ whole genome shotgun (WGS) entry which is preliminary data.</text>
</comment>
<dbReference type="PANTHER" id="PTHR31339">
    <property type="entry name" value="PECTIN LYASE-RELATED"/>
    <property type="match status" value="1"/>
</dbReference>
<dbReference type="GO" id="GO:0004650">
    <property type="term" value="F:polygalacturonase activity"/>
    <property type="evidence" value="ECO:0007669"/>
    <property type="project" value="InterPro"/>
</dbReference>
<dbReference type="InterPro" id="IPR051801">
    <property type="entry name" value="GH28_Enzymes"/>
</dbReference>
<evidence type="ECO:0000256" key="2">
    <source>
        <dbReference type="ARBA" id="ARBA00022801"/>
    </source>
</evidence>
<dbReference type="EMBL" id="MEHA01000002">
    <property type="protein sequence ID" value="ODR55156.1"/>
    <property type="molecule type" value="Genomic_DNA"/>
</dbReference>